<evidence type="ECO:0000256" key="2">
    <source>
        <dbReference type="ARBA" id="ARBA00022737"/>
    </source>
</evidence>
<keyword evidence="1 4" id="KW-0853">WD repeat</keyword>
<dbReference type="Gene3D" id="2.30.29.30">
    <property type="entry name" value="Pleckstrin-homology domain (PH domain)/Phosphotyrosine-binding domain (PTB)"/>
    <property type="match status" value="1"/>
</dbReference>
<feature type="domain" description="EF-hand" evidence="6">
    <location>
        <begin position="456"/>
        <end position="491"/>
    </location>
</feature>
<dbReference type="Gene3D" id="1.10.238.10">
    <property type="entry name" value="EF-hand"/>
    <property type="match status" value="1"/>
</dbReference>
<proteinExistence type="predicted"/>
<sequence>MTSVEYKRQEVITELINTEKEYINDLNFIVDLYYNNFKKLEILSQEEIEILFSNIIEIINVSQIFVNALEKQKIKSDGIVLKLGSVLLSQNSNFLRYEPYCSNHSTAMELIKIKLNDPSFTEFTKVCAIKCRGMDLASYLLKPIQRICKYPLLIREIIKFTPESHVDFEELIKANDQMQENLLYINRLRGINDERIKLVHEAIDNIVFGENVSFALKKFYLPPSNSRKLISKGYLLKPKTSSIYSTHSLRYVVLLSDYLIVCKPIKKSDKLNMVDLVSLLSVTISECKGKEVLISKSEVEKQIWIDNIKNATEQLILSICEGKQAPPELRKHNITESESFDADNILETPSIFDKPVSISKANYKCESVAMNTKIEKSLLNVNQSSTKETKVIKYHANTDKVNIVKDSATYRAERDMNLSHFKELLSIFQASADKETGMINMEEFKQAFATVLGKGLTEEQMTAMFMKIDANTDNHIDWDDFSTYMLLRAEGQKQMIEAAEMKLFDTSDRNNRINTKHKEMILQVEKKLDTEANLDPTFDGTPFRWVHDAIYMENLQKLALATDDHQITFYGNVKLIEEATTMEKCLLLDLQNTNVLTLDYCMVKDSHLSPKSMLIYGTDSGHINVFTFDVDKMLKVAVRQKGQIERIFIEKEGSKLVKHLGSVWKRKAHNDWAMKVRYVPEMKSIISCSPDPKESLVVAELDNNHKWQYHISPVNKGVNSFAYCRFPVTIVTGGTDRQIRLWNPHRLQHPMATLKGHNSPITEICVNEISGQIISLSLDKQVRVWDIRKQVCLQTISNTDRQKPDDQLTTVIFNPIDCKIVTASNTIQVYKINDRYATKNHPKSHDFPVRDVIFNPTFQQIITG</sequence>
<dbReference type="InterPro" id="IPR011993">
    <property type="entry name" value="PH-like_dom_sf"/>
</dbReference>
<dbReference type="PANTHER" id="PTHR44324">
    <property type="entry name" value="WD40 REPEAT DOMAIN 95"/>
    <property type="match status" value="1"/>
</dbReference>
<dbReference type="Pfam" id="PF00621">
    <property type="entry name" value="RhoGEF"/>
    <property type="match status" value="1"/>
</dbReference>
<dbReference type="InterPro" id="IPR011992">
    <property type="entry name" value="EF-hand-dom_pair"/>
</dbReference>
<gene>
    <name evidence="7" type="primary">WDR95_2</name>
    <name evidence="7" type="ORF">HK103_004950</name>
</gene>
<feature type="domain" description="DH" evidence="5">
    <location>
        <begin position="7"/>
        <end position="188"/>
    </location>
</feature>
<dbReference type="Gene3D" id="2.130.10.10">
    <property type="entry name" value="YVTN repeat-like/Quinoprotein amine dehydrogenase"/>
    <property type="match status" value="1"/>
</dbReference>
<dbReference type="SUPFAM" id="SSF47473">
    <property type="entry name" value="EF-hand"/>
    <property type="match status" value="1"/>
</dbReference>
<dbReference type="InterPro" id="IPR036322">
    <property type="entry name" value="WD40_repeat_dom_sf"/>
</dbReference>
<keyword evidence="2" id="KW-0677">Repeat</keyword>
<dbReference type="InterPro" id="IPR019775">
    <property type="entry name" value="WD40_repeat_CS"/>
</dbReference>
<dbReference type="InterPro" id="IPR051242">
    <property type="entry name" value="WD-EF-hand_domain"/>
</dbReference>
<dbReference type="InterPro" id="IPR001331">
    <property type="entry name" value="GDS_CDC24_CS"/>
</dbReference>
<dbReference type="Gene3D" id="1.20.900.10">
    <property type="entry name" value="Dbl homology (DH) domain"/>
    <property type="match status" value="1"/>
</dbReference>
<dbReference type="InterPro" id="IPR015943">
    <property type="entry name" value="WD40/YVTN_repeat-like_dom_sf"/>
</dbReference>
<dbReference type="SUPFAM" id="SSF50978">
    <property type="entry name" value="WD40 repeat-like"/>
    <property type="match status" value="1"/>
</dbReference>
<keyword evidence="8" id="KW-1185">Reference proteome</keyword>
<name>A0AAD5UIS0_9FUNG</name>
<evidence type="ECO:0000259" key="6">
    <source>
        <dbReference type="PROSITE" id="PS50222"/>
    </source>
</evidence>
<dbReference type="GO" id="GO:0005085">
    <property type="term" value="F:guanyl-nucleotide exchange factor activity"/>
    <property type="evidence" value="ECO:0007669"/>
    <property type="project" value="InterPro"/>
</dbReference>
<dbReference type="Proteomes" id="UP001210925">
    <property type="component" value="Unassembled WGS sequence"/>
</dbReference>
<dbReference type="PROSITE" id="PS00018">
    <property type="entry name" value="EF_HAND_1"/>
    <property type="match status" value="1"/>
</dbReference>
<dbReference type="CDD" id="cd00160">
    <property type="entry name" value="RhoGEF"/>
    <property type="match status" value="1"/>
</dbReference>
<dbReference type="AlphaFoldDB" id="A0AAD5UIS0"/>
<dbReference type="InterPro" id="IPR001680">
    <property type="entry name" value="WD40_rpt"/>
</dbReference>
<dbReference type="SMART" id="SM00320">
    <property type="entry name" value="WD40"/>
    <property type="match status" value="3"/>
</dbReference>
<evidence type="ECO:0000256" key="1">
    <source>
        <dbReference type="ARBA" id="ARBA00022574"/>
    </source>
</evidence>
<dbReference type="GO" id="GO:0035556">
    <property type="term" value="P:intracellular signal transduction"/>
    <property type="evidence" value="ECO:0007669"/>
    <property type="project" value="InterPro"/>
</dbReference>
<dbReference type="Pfam" id="PF13833">
    <property type="entry name" value="EF-hand_8"/>
    <property type="match status" value="1"/>
</dbReference>
<evidence type="ECO:0000313" key="7">
    <source>
        <dbReference type="EMBL" id="KAJ3257122.1"/>
    </source>
</evidence>
<evidence type="ECO:0000256" key="4">
    <source>
        <dbReference type="PROSITE-ProRule" id="PRU00221"/>
    </source>
</evidence>
<comment type="caution">
    <text evidence="7">The sequence shown here is derived from an EMBL/GenBank/DDBJ whole genome shotgun (WGS) entry which is preliminary data.</text>
</comment>
<dbReference type="PANTHER" id="PTHR44324:SF4">
    <property type="entry name" value="WD40 REPEAT DOMAIN 95"/>
    <property type="match status" value="1"/>
</dbReference>
<evidence type="ECO:0000256" key="3">
    <source>
        <dbReference type="ARBA" id="ARBA00022837"/>
    </source>
</evidence>
<dbReference type="SUPFAM" id="SSF50729">
    <property type="entry name" value="PH domain-like"/>
    <property type="match status" value="1"/>
</dbReference>
<dbReference type="PROSITE" id="PS00741">
    <property type="entry name" value="DH_1"/>
    <property type="match status" value="1"/>
</dbReference>
<protein>
    <submittedName>
        <fullName evidence="7">WD40 repeat domain 95</fullName>
    </submittedName>
</protein>
<dbReference type="EMBL" id="JADGKB010000042">
    <property type="protein sequence ID" value="KAJ3257122.1"/>
    <property type="molecule type" value="Genomic_DNA"/>
</dbReference>
<accession>A0AAD5UIS0</accession>
<dbReference type="PROSITE" id="PS50010">
    <property type="entry name" value="DH_2"/>
    <property type="match status" value="1"/>
</dbReference>
<dbReference type="InterPro" id="IPR002048">
    <property type="entry name" value="EF_hand_dom"/>
</dbReference>
<dbReference type="PROSITE" id="PS50294">
    <property type="entry name" value="WD_REPEATS_REGION"/>
    <property type="match status" value="1"/>
</dbReference>
<dbReference type="Pfam" id="PF00400">
    <property type="entry name" value="WD40"/>
    <property type="match status" value="2"/>
</dbReference>
<dbReference type="PROSITE" id="PS00678">
    <property type="entry name" value="WD_REPEATS_1"/>
    <property type="match status" value="1"/>
</dbReference>
<dbReference type="PROSITE" id="PS50082">
    <property type="entry name" value="WD_REPEATS_2"/>
    <property type="match status" value="2"/>
</dbReference>
<evidence type="ECO:0000313" key="8">
    <source>
        <dbReference type="Proteomes" id="UP001210925"/>
    </source>
</evidence>
<dbReference type="PROSITE" id="PS50222">
    <property type="entry name" value="EF_HAND_2"/>
    <property type="match status" value="1"/>
</dbReference>
<dbReference type="SUPFAM" id="SSF48065">
    <property type="entry name" value="DBL homology domain (DH-domain)"/>
    <property type="match status" value="1"/>
</dbReference>
<dbReference type="SMART" id="SM00325">
    <property type="entry name" value="RhoGEF"/>
    <property type="match status" value="1"/>
</dbReference>
<dbReference type="InterPro" id="IPR018247">
    <property type="entry name" value="EF_Hand_1_Ca_BS"/>
</dbReference>
<keyword evidence="3" id="KW-0106">Calcium</keyword>
<feature type="repeat" description="WD" evidence="4">
    <location>
        <begin position="730"/>
        <end position="743"/>
    </location>
</feature>
<dbReference type="InterPro" id="IPR000219">
    <property type="entry name" value="DH_dom"/>
</dbReference>
<feature type="repeat" description="WD" evidence="4">
    <location>
        <begin position="754"/>
        <end position="795"/>
    </location>
</feature>
<dbReference type="InterPro" id="IPR035899">
    <property type="entry name" value="DBL_dom_sf"/>
</dbReference>
<organism evidence="7 8">
    <name type="scientific">Boothiomyces macroporosus</name>
    <dbReference type="NCBI Taxonomy" id="261099"/>
    <lineage>
        <taxon>Eukaryota</taxon>
        <taxon>Fungi</taxon>
        <taxon>Fungi incertae sedis</taxon>
        <taxon>Chytridiomycota</taxon>
        <taxon>Chytridiomycota incertae sedis</taxon>
        <taxon>Chytridiomycetes</taxon>
        <taxon>Rhizophydiales</taxon>
        <taxon>Terramycetaceae</taxon>
        <taxon>Boothiomyces</taxon>
    </lineage>
</organism>
<reference evidence="7" key="1">
    <citation type="submission" date="2020-05" db="EMBL/GenBank/DDBJ databases">
        <title>Phylogenomic resolution of chytrid fungi.</title>
        <authorList>
            <person name="Stajich J.E."/>
            <person name="Amses K."/>
            <person name="Simmons R."/>
            <person name="Seto K."/>
            <person name="Myers J."/>
            <person name="Bonds A."/>
            <person name="Quandt C.A."/>
            <person name="Barry K."/>
            <person name="Liu P."/>
            <person name="Grigoriev I."/>
            <person name="Longcore J.E."/>
            <person name="James T.Y."/>
        </authorList>
    </citation>
    <scope>NUCLEOTIDE SEQUENCE</scope>
    <source>
        <strain evidence="7">PLAUS21</strain>
    </source>
</reference>
<evidence type="ECO:0000259" key="5">
    <source>
        <dbReference type="PROSITE" id="PS50010"/>
    </source>
</evidence>
<dbReference type="GO" id="GO:0005509">
    <property type="term" value="F:calcium ion binding"/>
    <property type="evidence" value="ECO:0007669"/>
    <property type="project" value="InterPro"/>
</dbReference>